<keyword evidence="3" id="KW-1185">Reference proteome</keyword>
<organism evidence="2 3">
    <name type="scientific">Thalassiosira oceanica</name>
    <name type="common">Marine diatom</name>
    <dbReference type="NCBI Taxonomy" id="159749"/>
    <lineage>
        <taxon>Eukaryota</taxon>
        <taxon>Sar</taxon>
        <taxon>Stramenopiles</taxon>
        <taxon>Ochrophyta</taxon>
        <taxon>Bacillariophyta</taxon>
        <taxon>Coscinodiscophyceae</taxon>
        <taxon>Thalassiosirophycidae</taxon>
        <taxon>Thalassiosirales</taxon>
        <taxon>Thalassiosiraceae</taxon>
        <taxon>Thalassiosira</taxon>
    </lineage>
</organism>
<evidence type="ECO:0000313" key="3">
    <source>
        <dbReference type="Proteomes" id="UP000266841"/>
    </source>
</evidence>
<dbReference type="AlphaFoldDB" id="K0RDH5"/>
<protein>
    <submittedName>
        <fullName evidence="2">Uncharacterized protein</fullName>
    </submittedName>
</protein>
<sequence length="184" mass="21123">HTAEVTWDWSSGNSSSWVRSQNQREEFLAAEASKTNRNQEQMMSWPGKQRECTDDDEHSLGRFGDSIGYGANDESTRSQREYSELDGAPTVDRVERRRRKQVGDRVATARRGSKKERFTEDGDSQSETSYEFIYGEFDGAPTIDRVEMVEKASLEMYRPIWTVLNGCIGPGEPLWSILLRFLRP</sequence>
<feature type="compositionally biased region" description="Low complexity" evidence="1">
    <location>
        <begin position="7"/>
        <end position="20"/>
    </location>
</feature>
<evidence type="ECO:0000313" key="2">
    <source>
        <dbReference type="EMBL" id="EJK51240.1"/>
    </source>
</evidence>
<accession>K0RDH5</accession>
<feature type="region of interest" description="Disordered" evidence="1">
    <location>
        <begin position="1"/>
        <end position="125"/>
    </location>
</feature>
<gene>
    <name evidence="2" type="ORF">THAOC_29605</name>
</gene>
<proteinExistence type="predicted"/>
<comment type="caution">
    <text evidence="2">The sequence shown here is derived from an EMBL/GenBank/DDBJ whole genome shotgun (WGS) entry which is preliminary data.</text>
</comment>
<feature type="compositionally biased region" description="Polar residues" evidence="1">
    <location>
        <begin position="33"/>
        <end position="42"/>
    </location>
</feature>
<dbReference type="EMBL" id="AGNL01041977">
    <property type="protein sequence ID" value="EJK51240.1"/>
    <property type="molecule type" value="Genomic_DNA"/>
</dbReference>
<reference evidence="2 3" key="1">
    <citation type="journal article" date="2012" name="Genome Biol.">
        <title>Genome and low-iron response of an oceanic diatom adapted to chronic iron limitation.</title>
        <authorList>
            <person name="Lommer M."/>
            <person name="Specht M."/>
            <person name="Roy A.S."/>
            <person name="Kraemer L."/>
            <person name="Andreson R."/>
            <person name="Gutowska M.A."/>
            <person name="Wolf J."/>
            <person name="Bergner S.V."/>
            <person name="Schilhabel M.B."/>
            <person name="Klostermeier U.C."/>
            <person name="Beiko R.G."/>
            <person name="Rosenstiel P."/>
            <person name="Hippler M."/>
            <person name="Laroche J."/>
        </authorList>
    </citation>
    <scope>NUCLEOTIDE SEQUENCE [LARGE SCALE GENOMIC DNA]</scope>
    <source>
        <strain evidence="2 3">CCMP1005</strain>
    </source>
</reference>
<evidence type="ECO:0000256" key="1">
    <source>
        <dbReference type="SAM" id="MobiDB-lite"/>
    </source>
</evidence>
<feature type="compositionally biased region" description="Basic and acidic residues" evidence="1">
    <location>
        <begin position="74"/>
        <end position="83"/>
    </location>
</feature>
<name>K0RDH5_THAOC</name>
<dbReference type="Proteomes" id="UP000266841">
    <property type="component" value="Unassembled WGS sequence"/>
</dbReference>
<feature type="non-terminal residue" evidence="2">
    <location>
        <position position="1"/>
    </location>
</feature>